<name>A0AAD2HSN5_9AGAR</name>
<sequence>MAEIFEEIPEDLSDDELLLKSSSALIVAREGDPSDPKLAVAHATAVHVQARGWSIMAVLMAEEKIPDFATFEPWLKEKCEYLEDLKKRSMVKEEETLEMEYVQELMMLIKWLNQELNLGPLTWIVQCSNY</sequence>
<dbReference type="EMBL" id="CAVNYO010000444">
    <property type="protein sequence ID" value="CAK5281451.1"/>
    <property type="molecule type" value="Genomic_DNA"/>
</dbReference>
<reference evidence="1" key="1">
    <citation type="submission" date="2023-11" db="EMBL/GenBank/DDBJ databases">
        <authorList>
            <person name="De Vega J J."/>
            <person name="De Vega J J."/>
        </authorList>
    </citation>
    <scope>NUCLEOTIDE SEQUENCE</scope>
</reference>
<accession>A0AAD2HSN5</accession>
<dbReference type="Proteomes" id="UP001295794">
    <property type="component" value="Unassembled WGS sequence"/>
</dbReference>
<evidence type="ECO:0000313" key="2">
    <source>
        <dbReference type="Proteomes" id="UP001295794"/>
    </source>
</evidence>
<dbReference type="AlphaFoldDB" id="A0AAD2HSN5"/>
<evidence type="ECO:0000313" key="1">
    <source>
        <dbReference type="EMBL" id="CAK5281451.1"/>
    </source>
</evidence>
<proteinExistence type="predicted"/>
<protein>
    <submittedName>
        <fullName evidence="1">Uncharacterized protein</fullName>
    </submittedName>
</protein>
<gene>
    <name evidence="1" type="ORF">MYCIT1_LOCUS32588</name>
</gene>
<keyword evidence="2" id="KW-1185">Reference proteome</keyword>
<comment type="caution">
    <text evidence="1">The sequence shown here is derived from an EMBL/GenBank/DDBJ whole genome shotgun (WGS) entry which is preliminary data.</text>
</comment>
<organism evidence="1 2">
    <name type="scientific">Mycena citricolor</name>
    <dbReference type="NCBI Taxonomy" id="2018698"/>
    <lineage>
        <taxon>Eukaryota</taxon>
        <taxon>Fungi</taxon>
        <taxon>Dikarya</taxon>
        <taxon>Basidiomycota</taxon>
        <taxon>Agaricomycotina</taxon>
        <taxon>Agaricomycetes</taxon>
        <taxon>Agaricomycetidae</taxon>
        <taxon>Agaricales</taxon>
        <taxon>Marasmiineae</taxon>
        <taxon>Mycenaceae</taxon>
        <taxon>Mycena</taxon>
    </lineage>
</organism>